<protein>
    <submittedName>
        <fullName evidence="4">RNA-binding protein</fullName>
    </submittedName>
</protein>
<dbReference type="InterPro" id="IPR012677">
    <property type="entry name" value="Nucleotide-bd_a/b_plait_sf"/>
</dbReference>
<dbReference type="Proteomes" id="UP001246372">
    <property type="component" value="Unassembled WGS sequence"/>
</dbReference>
<proteinExistence type="predicted"/>
<dbReference type="SUPFAM" id="SSF54928">
    <property type="entry name" value="RNA-binding domain, RBD"/>
    <property type="match status" value="1"/>
</dbReference>
<dbReference type="InterPro" id="IPR048289">
    <property type="entry name" value="RRM2_NsCP33-like"/>
</dbReference>
<dbReference type="SMART" id="SM00360">
    <property type="entry name" value="RRM"/>
    <property type="match status" value="1"/>
</dbReference>
<dbReference type="CDD" id="cd21608">
    <property type="entry name" value="RRM2_NsCP33_like"/>
    <property type="match status" value="1"/>
</dbReference>
<dbReference type="PANTHER" id="PTHR48027">
    <property type="entry name" value="HETEROGENEOUS NUCLEAR RIBONUCLEOPROTEIN 87F-RELATED"/>
    <property type="match status" value="1"/>
</dbReference>
<dbReference type="InterPro" id="IPR035979">
    <property type="entry name" value="RBD_domain_sf"/>
</dbReference>
<evidence type="ECO:0000256" key="2">
    <source>
        <dbReference type="SAM" id="MobiDB-lite"/>
    </source>
</evidence>
<dbReference type="PROSITE" id="PS50102">
    <property type="entry name" value="RRM"/>
    <property type="match status" value="1"/>
</dbReference>
<evidence type="ECO:0000313" key="4">
    <source>
        <dbReference type="EMBL" id="MDT9001976.1"/>
    </source>
</evidence>
<sequence>MGNKLYVGNLAYSVRDESLQEAFGQFGTVTSAKVMMDRETGRSKGFGFVEMGSDAEAQSAINGMNGQALEGRAIVVNEARPREERPGGFGGGGRSGGGGFGGGRSGGGGYGGGGGGGGYGGGGGRSGGGGYGGGGGRSGGGGFGGGGGYGGGGRSGGY</sequence>
<name>A0ABU3PHC3_9BURK</name>
<feature type="compositionally biased region" description="Gly residues" evidence="2">
    <location>
        <begin position="87"/>
        <end position="158"/>
    </location>
</feature>
<dbReference type="EMBL" id="JAVXZY010000012">
    <property type="protein sequence ID" value="MDT9001976.1"/>
    <property type="molecule type" value="Genomic_DNA"/>
</dbReference>
<comment type="caution">
    <text evidence="4">The sequence shown here is derived from an EMBL/GenBank/DDBJ whole genome shotgun (WGS) entry which is preliminary data.</text>
</comment>
<gene>
    <name evidence="4" type="ORF">RQP53_22050</name>
</gene>
<keyword evidence="1" id="KW-0694">RNA-binding</keyword>
<organism evidence="4 5">
    <name type="scientific">Roseateles aquae</name>
    <dbReference type="NCBI Taxonomy" id="3077235"/>
    <lineage>
        <taxon>Bacteria</taxon>
        <taxon>Pseudomonadati</taxon>
        <taxon>Pseudomonadota</taxon>
        <taxon>Betaproteobacteria</taxon>
        <taxon>Burkholderiales</taxon>
        <taxon>Sphaerotilaceae</taxon>
        <taxon>Roseateles</taxon>
    </lineage>
</organism>
<dbReference type="InterPro" id="IPR052462">
    <property type="entry name" value="SLIRP/GR-RBP-like"/>
</dbReference>
<reference evidence="4" key="1">
    <citation type="submission" date="2023-09" db="EMBL/GenBank/DDBJ databases">
        <title>Paucibacter sp. APW11 Genome sequencing and assembly.</title>
        <authorList>
            <person name="Kim I."/>
        </authorList>
    </citation>
    <scope>NUCLEOTIDE SEQUENCE</scope>
    <source>
        <strain evidence="4">APW11</strain>
    </source>
</reference>
<evidence type="ECO:0000259" key="3">
    <source>
        <dbReference type="PROSITE" id="PS50102"/>
    </source>
</evidence>
<dbReference type="Gene3D" id="3.30.70.330">
    <property type="match status" value="1"/>
</dbReference>
<evidence type="ECO:0000256" key="1">
    <source>
        <dbReference type="ARBA" id="ARBA00022884"/>
    </source>
</evidence>
<dbReference type="InterPro" id="IPR000504">
    <property type="entry name" value="RRM_dom"/>
</dbReference>
<accession>A0ABU3PHC3</accession>
<feature type="region of interest" description="Disordered" evidence="2">
    <location>
        <begin position="79"/>
        <end position="158"/>
    </location>
</feature>
<keyword evidence="5" id="KW-1185">Reference proteome</keyword>
<dbReference type="RefSeq" id="WP_315652862.1">
    <property type="nucleotide sequence ID" value="NZ_JAVXZY010000012.1"/>
</dbReference>
<feature type="domain" description="RRM" evidence="3">
    <location>
        <begin position="3"/>
        <end position="81"/>
    </location>
</feature>
<evidence type="ECO:0000313" key="5">
    <source>
        <dbReference type="Proteomes" id="UP001246372"/>
    </source>
</evidence>
<dbReference type="Pfam" id="PF00076">
    <property type="entry name" value="RRM_1"/>
    <property type="match status" value="1"/>
</dbReference>